<dbReference type="Proteomes" id="UP000093080">
    <property type="component" value="Unassembled WGS sequence"/>
</dbReference>
<dbReference type="PANTHER" id="PTHR33529:SF8">
    <property type="entry name" value="PERMEASE, YJGP_YJGQ FAMILY"/>
    <property type="match status" value="1"/>
</dbReference>
<reference evidence="7 8" key="1">
    <citation type="submission" date="2016-06" db="EMBL/GenBank/DDBJ databases">
        <title>Respiratory ammonification of nitrate coupled to the oxidation of elemental sulfur in deep-sea autotrophic thermophilic bacteria.</title>
        <authorList>
            <person name="Slobodkina G.B."/>
            <person name="Mardanov A.V."/>
            <person name="Ravin N.V."/>
            <person name="Frolova A.A."/>
            <person name="Viryasiv M.B."/>
            <person name="Chernyh N.A."/>
            <person name="Bonch-Osmolovskaya E.A."/>
            <person name="Slobodkin A.I."/>
        </authorList>
    </citation>
    <scope>NUCLEOTIDE SEQUENCE [LARGE SCALE GENOMIC DNA]</scope>
    <source>
        <strain evidence="7 8">S69</strain>
    </source>
</reference>
<organism evidence="7 8">
    <name type="scientific">Dissulfuribacter thermophilus</name>
    <dbReference type="NCBI Taxonomy" id="1156395"/>
    <lineage>
        <taxon>Bacteria</taxon>
        <taxon>Pseudomonadati</taxon>
        <taxon>Thermodesulfobacteriota</taxon>
        <taxon>Dissulfuribacteria</taxon>
        <taxon>Dissulfuribacterales</taxon>
        <taxon>Dissulfuribacteraceae</taxon>
        <taxon>Dissulfuribacter</taxon>
    </lineage>
</organism>
<keyword evidence="2" id="KW-1003">Cell membrane</keyword>
<keyword evidence="5 6" id="KW-0472">Membrane</keyword>
<keyword evidence="3 6" id="KW-0812">Transmembrane</keyword>
<dbReference type="InterPro" id="IPR005495">
    <property type="entry name" value="LptG/LptF_permease"/>
</dbReference>
<feature type="transmembrane region" description="Helical" evidence="6">
    <location>
        <begin position="300"/>
        <end position="321"/>
    </location>
</feature>
<feature type="transmembrane region" description="Helical" evidence="6">
    <location>
        <begin position="60"/>
        <end position="79"/>
    </location>
</feature>
<feature type="transmembrane region" description="Helical" evidence="6">
    <location>
        <begin position="275"/>
        <end position="293"/>
    </location>
</feature>
<gene>
    <name evidence="7" type="ORF">DBT_1433</name>
</gene>
<evidence type="ECO:0000313" key="8">
    <source>
        <dbReference type="Proteomes" id="UP000093080"/>
    </source>
</evidence>
<dbReference type="Pfam" id="PF03739">
    <property type="entry name" value="LptF_LptG"/>
    <property type="match status" value="1"/>
</dbReference>
<feature type="transmembrane region" description="Helical" evidence="6">
    <location>
        <begin position="12"/>
        <end position="30"/>
    </location>
</feature>
<dbReference type="GO" id="GO:0043190">
    <property type="term" value="C:ATP-binding cassette (ABC) transporter complex"/>
    <property type="evidence" value="ECO:0007669"/>
    <property type="project" value="TreeGrafter"/>
</dbReference>
<feature type="transmembrane region" description="Helical" evidence="6">
    <location>
        <begin position="99"/>
        <end position="121"/>
    </location>
</feature>
<evidence type="ECO:0008006" key="9">
    <source>
        <dbReference type="Google" id="ProtNLM"/>
    </source>
</evidence>
<evidence type="ECO:0000256" key="3">
    <source>
        <dbReference type="ARBA" id="ARBA00022692"/>
    </source>
</evidence>
<dbReference type="RefSeq" id="WP_067618155.1">
    <property type="nucleotide sequence ID" value="NZ_MAGO01000006.1"/>
</dbReference>
<evidence type="ECO:0000256" key="6">
    <source>
        <dbReference type="SAM" id="Phobius"/>
    </source>
</evidence>
<comment type="subcellular location">
    <subcellularLocation>
        <location evidence="1">Cell membrane</location>
        <topology evidence="1">Multi-pass membrane protein</topology>
    </subcellularLocation>
</comment>
<evidence type="ECO:0000256" key="5">
    <source>
        <dbReference type="ARBA" id="ARBA00023136"/>
    </source>
</evidence>
<evidence type="ECO:0000256" key="1">
    <source>
        <dbReference type="ARBA" id="ARBA00004651"/>
    </source>
</evidence>
<protein>
    <recommendedName>
        <fullName evidence="9">Permease YjgP/YjgQ family protein</fullName>
    </recommendedName>
</protein>
<dbReference type="EMBL" id="MAGO01000006">
    <property type="protein sequence ID" value="OCC15310.1"/>
    <property type="molecule type" value="Genomic_DNA"/>
</dbReference>
<keyword evidence="4 6" id="KW-1133">Transmembrane helix</keyword>
<dbReference type="AlphaFoldDB" id="A0A1B9F5Y0"/>
<proteinExistence type="predicted"/>
<name>A0A1B9F5Y0_9BACT</name>
<dbReference type="GO" id="GO:0015920">
    <property type="term" value="P:lipopolysaccharide transport"/>
    <property type="evidence" value="ECO:0007669"/>
    <property type="project" value="TreeGrafter"/>
</dbReference>
<evidence type="ECO:0000256" key="2">
    <source>
        <dbReference type="ARBA" id="ARBA00022475"/>
    </source>
</evidence>
<sequence length="369" mass="41543">MKLLKKYILKAYFQFFGLVLLSLSGVYIIVEVFEKMDEFIEQDVSIFNTTAYFIMRIPQILFDLFPMSILLAGVLYLSLLIRNKEYVAMRAVGISPGKIIGVPVVASLALCVVVVLFQGFIVGSANHKAMAIWNQEVEKIPSFGSSTGTYFFRGKGSIWAFEKMIGEKGFNTVNVILFEDDYSCKRVIRAQTARFAGKHWEFFNGIAEDCSNKQLIDAQPFKQMKLFLEDKPGDFSRMSLKPKAMGIFELASTIIALREIGIRDKEMEAVFWNRLFYPFFGVTLLLLGLRTMVLTEGGGIGLGIVIGLTLSFSGWALWNLFCSWGETGRISPVLPPIILIVGFFMLSYSIEQIYERMSRSRGLPGTLKG</sequence>
<accession>A0A1B9F5Y0</accession>
<dbReference type="OrthoDB" id="9783403at2"/>
<comment type="caution">
    <text evidence="7">The sequence shown here is derived from an EMBL/GenBank/DDBJ whole genome shotgun (WGS) entry which is preliminary data.</text>
</comment>
<dbReference type="STRING" id="1156395.DBT_1433"/>
<keyword evidence="8" id="KW-1185">Reference proteome</keyword>
<dbReference type="PANTHER" id="PTHR33529">
    <property type="entry name" value="SLR0882 PROTEIN-RELATED"/>
    <property type="match status" value="1"/>
</dbReference>
<evidence type="ECO:0000313" key="7">
    <source>
        <dbReference type="EMBL" id="OCC15310.1"/>
    </source>
</evidence>
<evidence type="ECO:0000256" key="4">
    <source>
        <dbReference type="ARBA" id="ARBA00022989"/>
    </source>
</evidence>
<feature type="transmembrane region" description="Helical" evidence="6">
    <location>
        <begin position="333"/>
        <end position="350"/>
    </location>
</feature>